<evidence type="ECO:0000256" key="4">
    <source>
        <dbReference type="ARBA" id="ARBA00022448"/>
    </source>
</evidence>
<keyword evidence="4 10" id="KW-0813">Transport</keyword>
<evidence type="ECO:0000259" key="13">
    <source>
        <dbReference type="Pfam" id="PF20653"/>
    </source>
</evidence>
<dbReference type="EMBL" id="OZ022405">
    <property type="protein sequence ID" value="CAK9435421.1"/>
    <property type="molecule type" value="Genomic_DNA"/>
</dbReference>
<evidence type="ECO:0000256" key="6">
    <source>
        <dbReference type="ARBA" id="ARBA00023034"/>
    </source>
</evidence>
<keyword evidence="7 10" id="KW-0472">Membrane</keyword>
<comment type="function">
    <text evidence="10">Acts as component of the peripheral membrane COG complex that is involved in intra-Golgi protein trafficking. COG is located at the cis-Golgi, and regulates tethering of retrograde intra-Golgi vesicles and possibly a number of other membrane trafficking events.</text>
</comment>
<feature type="region of interest" description="Disordered" evidence="11">
    <location>
        <begin position="90"/>
        <end position="119"/>
    </location>
</feature>
<dbReference type="SMART" id="SM01087">
    <property type="entry name" value="COG6"/>
    <property type="match status" value="1"/>
</dbReference>
<keyword evidence="15" id="KW-1185">Reference proteome</keyword>
<evidence type="ECO:0000256" key="10">
    <source>
        <dbReference type="RuleBase" id="RU365075"/>
    </source>
</evidence>
<feature type="region of interest" description="Disordered" evidence="11">
    <location>
        <begin position="387"/>
        <end position="417"/>
    </location>
</feature>
<evidence type="ECO:0000256" key="9">
    <source>
        <dbReference type="ARBA" id="ARBA00043873"/>
    </source>
</evidence>
<dbReference type="PANTHER" id="PTHR21506">
    <property type="entry name" value="COMPONENT OF OLIGOMERIC GOLGI COMPLEX 6"/>
    <property type="match status" value="1"/>
</dbReference>
<dbReference type="InterPro" id="IPR048368">
    <property type="entry name" value="COG6_N"/>
</dbReference>
<dbReference type="GeneID" id="92205344"/>
<organism evidence="14 15">
    <name type="scientific">Lodderomyces beijingensis</name>
    <dbReference type="NCBI Taxonomy" id="1775926"/>
    <lineage>
        <taxon>Eukaryota</taxon>
        <taxon>Fungi</taxon>
        <taxon>Dikarya</taxon>
        <taxon>Ascomycota</taxon>
        <taxon>Saccharomycotina</taxon>
        <taxon>Pichiomycetes</taxon>
        <taxon>Debaryomycetaceae</taxon>
        <taxon>Candida/Lodderomyces clade</taxon>
        <taxon>Lodderomyces</taxon>
    </lineage>
</organism>
<dbReference type="InterPro" id="IPR048369">
    <property type="entry name" value="COG6_C"/>
</dbReference>
<dbReference type="Pfam" id="PF20653">
    <property type="entry name" value="COG6_C"/>
    <property type="match status" value="1"/>
</dbReference>
<keyword evidence="6 10" id="KW-0333">Golgi apparatus</keyword>
<evidence type="ECO:0000256" key="8">
    <source>
        <dbReference type="ARBA" id="ARBA00031348"/>
    </source>
</evidence>
<dbReference type="Pfam" id="PF06419">
    <property type="entry name" value="COG6_N"/>
    <property type="match status" value="1"/>
</dbReference>
<feature type="domain" description="Conserved Oligomeric Golgi complex subunit 6 C-terminal" evidence="13">
    <location>
        <begin position="305"/>
        <end position="796"/>
    </location>
</feature>
<evidence type="ECO:0000259" key="12">
    <source>
        <dbReference type="Pfam" id="PF06419"/>
    </source>
</evidence>
<accession>A0ABP0ZCK6</accession>
<comment type="similarity">
    <text evidence="2 10">Belongs to the COG6 family.</text>
</comment>
<comment type="subcellular location">
    <subcellularLocation>
        <location evidence="1 10">Golgi apparatus membrane</location>
        <topology evidence="1 10">Peripheral membrane protein</topology>
    </subcellularLocation>
</comment>
<keyword evidence="5 10" id="KW-0653">Protein transport</keyword>
<comment type="function">
    <text evidence="9">Acts as a component of the peripheral membrane COG complex that is involved in intra-Golgi protein trafficking. COG is located at the cis-Golgi, and regulates tethering of retrograde intra-Golgi vesicles and possibly a number of other membrane trafficking events.</text>
</comment>
<evidence type="ECO:0000256" key="1">
    <source>
        <dbReference type="ARBA" id="ARBA00004395"/>
    </source>
</evidence>
<feature type="compositionally biased region" description="Low complexity" evidence="11">
    <location>
        <begin position="392"/>
        <end position="404"/>
    </location>
</feature>
<protein>
    <recommendedName>
        <fullName evidence="3 10">Conserved oligomeric Golgi complex subunit 6</fullName>
        <shortName evidence="10">COG complex subunit 6</shortName>
    </recommendedName>
    <alternativeName>
        <fullName evidence="8 10">Component of oligomeric Golgi complex 6</fullName>
    </alternativeName>
</protein>
<evidence type="ECO:0000256" key="5">
    <source>
        <dbReference type="ARBA" id="ARBA00022927"/>
    </source>
</evidence>
<evidence type="ECO:0000313" key="15">
    <source>
        <dbReference type="Proteomes" id="UP001497383"/>
    </source>
</evidence>
<proteinExistence type="inferred from homology"/>
<comment type="subunit">
    <text evidence="10">Component of the conserved oligomeric Golgi complex.</text>
</comment>
<feature type="compositionally biased region" description="Polar residues" evidence="11">
    <location>
        <begin position="106"/>
        <end position="116"/>
    </location>
</feature>
<evidence type="ECO:0000256" key="3">
    <source>
        <dbReference type="ARBA" id="ARBA00020973"/>
    </source>
</evidence>
<dbReference type="Proteomes" id="UP001497383">
    <property type="component" value="Chromosome 1"/>
</dbReference>
<dbReference type="RefSeq" id="XP_066827086.1">
    <property type="nucleotide sequence ID" value="XM_066971372.1"/>
</dbReference>
<dbReference type="PANTHER" id="PTHR21506:SF0">
    <property type="entry name" value="CONSERVED OLIGOMERIC GOLGI COMPLEX SUBUNIT 6"/>
    <property type="match status" value="1"/>
</dbReference>
<evidence type="ECO:0000313" key="14">
    <source>
        <dbReference type="EMBL" id="CAK9435421.1"/>
    </source>
</evidence>
<evidence type="ECO:0000256" key="2">
    <source>
        <dbReference type="ARBA" id="ARBA00011023"/>
    </source>
</evidence>
<sequence length="812" mass="92933">MDFIEFDSFTPSNDAGNLPQPQPSLSLPISTNLEQFSKKLSSFSLSRNFAKVKTTLDAEKKNSPDDQNRHEVNAMDDYVQKSLTLLKANKEDDDDNHGGGGDGDNLASSNQQTKGNNADLLAPRLARVLNDTLSDSTLREIFNTIEEDVAGRKLEPTSYYQNLTEPGFVGTITRKKLKGRIEEDLIKSQTLVLKEYQPIVRRLKIAESRLKKLNQLNREVNERISKNLLSSTDFNEKAMLLTREKNMVGVKQELLTAFKNKFTLTEYEEFILVSGELNDEFFQTLDKAEAIIENCSVLLSEDNPQLGLKIMSKVNHVINRAIERIVGYCSKTLDNFYSLNSRSRLATLHECFRYLKPKLNYFATVVDKFGESRSKVLLEDFYHQTLETPDEGSSNNGSSSSRPSQGRRRSSARTTSSVSSVVDVRPVYMSAHDPVRFVGDFLAYIHSLAVNEYEIIRNIFTMGDDNDREFDQVIGDLTNKILKNLSRPIKSKIEQIISAETKLTTISQIFNLVELYSHMFAKQLQESDNLVDTMKQLVKSCQNRFFNIVSNKLATVQSSNSAKLELNLDLQPPEWIISFYSEVLHMIDQVTTDTILNLPREDHEQFLKLVINRPIEIFSEHVRNNKIFSDKRDVLILKFNFLDLIQAKIMPISLLSEKVIEINEMNLDLTAQLTQCELANILKSSGLYDYYNIVNMICPFTDDFFEVSIYQPMTENKLYNVENLHKVNDEIHQYLPNAMIELQQALLRLNSPVTVNEVINNAFTQFVKFYKNLNLINLEYLQFSFSWSDQELATLLGIESSYISDYSESMSL</sequence>
<reference evidence="14 15" key="1">
    <citation type="submission" date="2024-03" db="EMBL/GenBank/DDBJ databases">
        <authorList>
            <person name="Brejova B."/>
        </authorList>
    </citation>
    <scope>NUCLEOTIDE SEQUENCE [LARGE SCALE GENOMIC DNA]</scope>
    <source>
        <strain evidence="14 15">CBS 14171</strain>
    </source>
</reference>
<feature type="domain" description="Conserved oligomeric complex COG6 N-terminal" evidence="12">
    <location>
        <begin position="173"/>
        <end position="274"/>
    </location>
</feature>
<name>A0ABP0ZCK6_9ASCO</name>
<evidence type="ECO:0000256" key="7">
    <source>
        <dbReference type="ARBA" id="ARBA00023136"/>
    </source>
</evidence>
<dbReference type="InterPro" id="IPR010490">
    <property type="entry name" value="COG6"/>
</dbReference>
<evidence type="ECO:0000256" key="11">
    <source>
        <dbReference type="SAM" id="MobiDB-lite"/>
    </source>
</evidence>
<gene>
    <name evidence="14" type="ORF">LODBEIA_P01480</name>
</gene>